<dbReference type="EMBL" id="GEDC01021161">
    <property type="protein sequence ID" value="JAS16137.1"/>
    <property type="molecule type" value="Transcribed_RNA"/>
</dbReference>
<feature type="non-terminal residue" evidence="2">
    <location>
        <position position="639"/>
    </location>
</feature>
<reference evidence="2" key="1">
    <citation type="submission" date="2015-12" db="EMBL/GenBank/DDBJ databases">
        <title>De novo transcriptome assembly of four potential Pierce s Disease insect vectors from Arizona vineyards.</title>
        <authorList>
            <person name="Tassone E.E."/>
        </authorList>
    </citation>
    <scope>NUCLEOTIDE SEQUENCE</scope>
</reference>
<gene>
    <name evidence="2" type="ORF">g.32191</name>
</gene>
<organism evidence="2">
    <name type="scientific">Clastoptera arizonana</name>
    <name type="common">Arizona spittle bug</name>
    <dbReference type="NCBI Taxonomy" id="38151"/>
    <lineage>
        <taxon>Eukaryota</taxon>
        <taxon>Metazoa</taxon>
        <taxon>Ecdysozoa</taxon>
        <taxon>Arthropoda</taxon>
        <taxon>Hexapoda</taxon>
        <taxon>Insecta</taxon>
        <taxon>Pterygota</taxon>
        <taxon>Neoptera</taxon>
        <taxon>Paraneoptera</taxon>
        <taxon>Hemiptera</taxon>
        <taxon>Auchenorrhyncha</taxon>
        <taxon>Cercopoidea</taxon>
        <taxon>Clastopteridae</taxon>
        <taxon>Clastoptera</taxon>
    </lineage>
</organism>
<protein>
    <submittedName>
        <fullName evidence="2">Uncharacterized protein</fullName>
    </submittedName>
</protein>
<accession>A0A1B6CRZ7</accession>
<name>A0A1B6CRZ7_9HEMI</name>
<sequence>MLLRIIADLIPDVYDTTLLRKHKEIQILNGLIIKPEINIKDENVIVVNSGLAENDGILLNIPAEFLKYNVDSIENNDFKHNILKPFILVVGRSLIKISICNKSNCDFKMKQEKIQTEEKQKLKKYNITQNDYNILSSKERIGNGDTNKALNNFQNTFLSNENPVNTMETQFLRRNKIKRNYNKIKNVKLKPGLNNITNHINYDRNYIQERLIKFYKLQNIKNNVKTKAIYNGSSSKLATYNNHNKFTIKLFPNKEKVCLLEKEDTKEKREDTKEVLFCQNLISTTIKANSLINFNKKEGYKIKNRLSLRNNQLLAYKKNFNRIYALKSNTNKLHNEGESEKKFQDVGTMTETKDKSLVTKKIQVKRSKPGTLATRQRNVLFKTNSKMNGDIPLNYLKTIKYLLHEINNLKSEIKLKNKKLNEDSEKGRKEHNLKQIFKFDEIKSTKQPINNIMGKFNGLVNNNKPVLEPMLSEPKDILQNELISFNMMCIEKKLPLKSSSSNVKNSSYDTSDKKSTLIKEKISENIKTSLYSKSQVMKINCHKCGKKSELKIEKPLDDLLLRLTDSDTESQSVKLGFQKKTNEETDLLNIINTTNVQTGNGNWNKASQIKCTDKQQHDDRAMIEGICYKMGIHSFDLIN</sequence>
<proteinExistence type="predicted"/>
<evidence type="ECO:0000313" key="2">
    <source>
        <dbReference type="EMBL" id="JAS16137.1"/>
    </source>
</evidence>
<keyword evidence="1" id="KW-0175">Coiled coil</keyword>
<dbReference type="AlphaFoldDB" id="A0A1B6CRZ7"/>
<evidence type="ECO:0000256" key="1">
    <source>
        <dbReference type="SAM" id="Coils"/>
    </source>
</evidence>
<feature type="coiled-coil region" evidence="1">
    <location>
        <begin position="399"/>
        <end position="426"/>
    </location>
</feature>